<evidence type="ECO:0000313" key="5">
    <source>
        <dbReference type="Proteomes" id="UP000774130"/>
    </source>
</evidence>
<dbReference type="InterPro" id="IPR013766">
    <property type="entry name" value="Thioredoxin_domain"/>
</dbReference>
<accession>A0ABS6TBS3</accession>
<protein>
    <submittedName>
        <fullName evidence="4">Thioredoxin family protein</fullName>
    </submittedName>
</protein>
<dbReference type="PROSITE" id="PS51352">
    <property type="entry name" value="THIOREDOXIN_2"/>
    <property type="match status" value="1"/>
</dbReference>
<dbReference type="NCBIfam" id="NF047697">
    <property type="entry name" value="ThioredTrxAClost"/>
    <property type="match status" value="1"/>
</dbReference>
<proteinExistence type="inferred from homology"/>
<comment type="caution">
    <text evidence="4">The sequence shown here is derived from an EMBL/GenBank/DDBJ whole genome shotgun (WGS) entry which is preliminary data.</text>
</comment>
<dbReference type="PANTHER" id="PTHR45663:SF11">
    <property type="entry name" value="GEO12009P1"/>
    <property type="match status" value="1"/>
</dbReference>
<keyword evidence="5" id="KW-1185">Reference proteome</keyword>
<keyword evidence="2" id="KW-0676">Redox-active center</keyword>
<dbReference type="Pfam" id="PF00085">
    <property type="entry name" value="Thioredoxin"/>
    <property type="match status" value="1"/>
</dbReference>
<evidence type="ECO:0000256" key="2">
    <source>
        <dbReference type="ARBA" id="ARBA00023284"/>
    </source>
</evidence>
<reference evidence="4 5" key="1">
    <citation type="submission" date="2021-06" db="EMBL/GenBank/DDBJ databases">
        <title>Enterococcus alishanensis sp. nov., a novel lactic acid bacterium isolated from fresh coffee beans.</title>
        <authorList>
            <person name="Chen Y.-S."/>
        </authorList>
    </citation>
    <scope>NUCLEOTIDE SEQUENCE [LARGE SCALE GENOMIC DNA]</scope>
    <source>
        <strain evidence="4 5">ALS3</strain>
    </source>
</reference>
<evidence type="ECO:0000313" key="4">
    <source>
        <dbReference type="EMBL" id="MBV7390309.1"/>
    </source>
</evidence>
<comment type="similarity">
    <text evidence="1">Belongs to the thioredoxin family.</text>
</comment>
<dbReference type="PANTHER" id="PTHR45663">
    <property type="entry name" value="GEO12009P1"/>
    <property type="match status" value="1"/>
</dbReference>
<evidence type="ECO:0000259" key="3">
    <source>
        <dbReference type="PROSITE" id="PS51352"/>
    </source>
</evidence>
<dbReference type="Proteomes" id="UP000774130">
    <property type="component" value="Unassembled WGS sequence"/>
</dbReference>
<sequence>MIELTVDNFENEVTNKDLVLVDWWGESCENCLAMMPAIEDLANEYGEKIPFTKFNTSQKKVRRFCIQHKVLGLPVVSIYKNGEKVDEVAKDDVTRENVEAMIQKYI</sequence>
<name>A0ABS6TBS3_9ENTE</name>
<dbReference type="EMBL" id="JAHUZB010000002">
    <property type="protein sequence ID" value="MBV7390309.1"/>
    <property type="molecule type" value="Genomic_DNA"/>
</dbReference>
<feature type="domain" description="Thioredoxin" evidence="3">
    <location>
        <begin position="1"/>
        <end position="106"/>
    </location>
</feature>
<gene>
    <name evidence="4" type="ORF">KUA55_06415</name>
</gene>
<organism evidence="4 5">
    <name type="scientific">Enterococcus alishanensis</name>
    <dbReference type="NCBI Taxonomy" id="1303817"/>
    <lineage>
        <taxon>Bacteria</taxon>
        <taxon>Bacillati</taxon>
        <taxon>Bacillota</taxon>
        <taxon>Bacilli</taxon>
        <taxon>Lactobacillales</taxon>
        <taxon>Enterococcaceae</taxon>
        <taxon>Enterococcus</taxon>
    </lineage>
</organism>
<evidence type="ECO:0000256" key="1">
    <source>
        <dbReference type="ARBA" id="ARBA00008987"/>
    </source>
</evidence>
<dbReference type="RefSeq" id="WP_218325352.1">
    <property type="nucleotide sequence ID" value="NZ_JAHUZB010000002.1"/>
</dbReference>
<dbReference type="CDD" id="cd02947">
    <property type="entry name" value="TRX_family"/>
    <property type="match status" value="1"/>
</dbReference>